<dbReference type="PANTHER" id="PTHR46212:SF3">
    <property type="entry name" value="GH27120P"/>
    <property type="match status" value="1"/>
</dbReference>
<evidence type="ECO:0000256" key="5">
    <source>
        <dbReference type="ARBA" id="ARBA00022837"/>
    </source>
</evidence>
<name>A0AAV3XZ63_9GAST</name>
<gene>
    <name evidence="8" type="ORF">PoB_000186100</name>
</gene>
<dbReference type="PROSITE" id="PS50222">
    <property type="entry name" value="EF_HAND_2"/>
    <property type="match status" value="3"/>
</dbReference>
<evidence type="ECO:0000256" key="6">
    <source>
        <dbReference type="ARBA" id="ARBA00023179"/>
    </source>
</evidence>
<comment type="caution">
    <text evidence="8">The sequence shown here is derived from an EMBL/GenBank/DDBJ whole genome shotgun (WGS) entry which is preliminary data.</text>
</comment>
<dbReference type="EMBL" id="BLXT01000264">
    <property type="protein sequence ID" value="GFN75355.1"/>
    <property type="molecule type" value="Genomic_DNA"/>
</dbReference>
<proteinExistence type="predicted"/>
<feature type="domain" description="EF-hand" evidence="7">
    <location>
        <begin position="1"/>
        <end position="34"/>
    </location>
</feature>
<dbReference type="GO" id="GO:0005737">
    <property type="term" value="C:cytoplasm"/>
    <property type="evidence" value="ECO:0007669"/>
    <property type="project" value="UniProtKB-SubCell"/>
</dbReference>
<dbReference type="InterPro" id="IPR018247">
    <property type="entry name" value="EF_Hand_1_Ca_BS"/>
</dbReference>
<organism evidence="8 9">
    <name type="scientific">Plakobranchus ocellatus</name>
    <dbReference type="NCBI Taxonomy" id="259542"/>
    <lineage>
        <taxon>Eukaryota</taxon>
        <taxon>Metazoa</taxon>
        <taxon>Spiralia</taxon>
        <taxon>Lophotrochozoa</taxon>
        <taxon>Mollusca</taxon>
        <taxon>Gastropoda</taxon>
        <taxon>Heterobranchia</taxon>
        <taxon>Euthyneura</taxon>
        <taxon>Panpulmonata</taxon>
        <taxon>Sacoglossa</taxon>
        <taxon>Placobranchoidea</taxon>
        <taxon>Plakobranchidae</taxon>
        <taxon>Plakobranchus</taxon>
    </lineage>
</organism>
<evidence type="ECO:0000259" key="7">
    <source>
        <dbReference type="PROSITE" id="PS50222"/>
    </source>
</evidence>
<dbReference type="AlphaFoldDB" id="A0AAV3XZ63"/>
<dbReference type="SUPFAM" id="SSF47473">
    <property type="entry name" value="EF-hand"/>
    <property type="match status" value="1"/>
</dbReference>
<dbReference type="Gene3D" id="1.10.238.10">
    <property type="entry name" value="EF-hand"/>
    <property type="match status" value="2"/>
</dbReference>
<evidence type="ECO:0000256" key="1">
    <source>
        <dbReference type="ARBA" id="ARBA00004496"/>
    </source>
</evidence>
<feature type="domain" description="EF-hand" evidence="7">
    <location>
        <begin position="70"/>
        <end position="105"/>
    </location>
</feature>
<dbReference type="Proteomes" id="UP000735302">
    <property type="component" value="Unassembled WGS sequence"/>
</dbReference>
<keyword evidence="9" id="KW-1185">Reference proteome</keyword>
<dbReference type="PANTHER" id="PTHR46212">
    <property type="entry name" value="PEFLIN"/>
    <property type="match status" value="1"/>
</dbReference>
<dbReference type="GO" id="GO:0005509">
    <property type="term" value="F:calcium ion binding"/>
    <property type="evidence" value="ECO:0007669"/>
    <property type="project" value="InterPro"/>
</dbReference>
<keyword evidence="3" id="KW-0479">Metal-binding</keyword>
<evidence type="ECO:0000313" key="9">
    <source>
        <dbReference type="Proteomes" id="UP000735302"/>
    </source>
</evidence>
<dbReference type="Pfam" id="PF13499">
    <property type="entry name" value="EF-hand_7"/>
    <property type="match status" value="2"/>
</dbReference>
<dbReference type="FunFam" id="1.10.238.10:FF:000001">
    <property type="entry name" value="Calmodulin 1"/>
    <property type="match status" value="1"/>
</dbReference>
<dbReference type="InterPro" id="IPR051426">
    <property type="entry name" value="Peflin/Sorcin_CaBP"/>
</dbReference>
<sequence length="136" mass="15694">MSEWEEAFKLADKDNSGTIDYNELKAMLKEGNCNLPESQIDDIFEYFDGPKGDRRITLKEFVKGLENIVKYIEKLQRLFDKYDADKSGYLDKNELRKILELTGHKFTDSEIEKVLKMADTSGDGKVSFDEFLDACT</sequence>
<keyword evidence="4" id="KW-0677">Repeat</keyword>
<dbReference type="GO" id="GO:0048306">
    <property type="term" value="F:calcium-dependent protein binding"/>
    <property type="evidence" value="ECO:0007669"/>
    <property type="project" value="UniProtKB-ARBA"/>
</dbReference>
<dbReference type="PROSITE" id="PS00018">
    <property type="entry name" value="EF_HAND_1"/>
    <property type="match status" value="3"/>
</dbReference>
<evidence type="ECO:0000256" key="3">
    <source>
        <dbReference type="ARBA" id="ARBA00022723"/>
    </source>
</evidence>
<comment type="subcellular location">
    <subcellularLocation>
        <location evidence="1">Cytoplasm</location>
    </subcellularLocation>
</comment>
<evidence type="ECO:0000256" key="4">
    <source>
        <dbReference type="ARBA" id="ARBA00022737"/>
    </source>
</evidence>
<keyword evidence="6" id="KW-0514">Muscle protein</keyword>
<feature type="domain" description="EF-hand" evidence="7">
    <location>
        <begin position="106"/>
        <end position="136"/>
    </location>
</feature>
<evidence type="ECO:0000256" key="2">
    <source>
        <dbReference type="ARBA" id="ARBA00022490"/>
    </source>
</evidence>
<evidence type="ECO:0000313" key="8">
    <source>
        <dbReference type="EMBL" id="GFN75355.1"/>
    </source>
</evidence>
<keyword evidence="2" id="KW-0963">Cytoplasm</keyword>
<protein>
    <submittedName>
        <fullName evidence="8">Calmodulin</fullName>
    </submittedName>
</protein>
<dbReference type="InterPro" id="IPR002048">
    <property type="entry name" value="EF_hand_dom"/>
</dbReference>
<dbReference type="InterPro" id="IPR011992">
    <property type="entry name" value="EF-hand-dom_pair"/>
</dbReference>
<reference evidence="8 9" key="1">
    <citation type="journal article" date="2021" name="Elife">
        <title>Chloroplast acquisition without the gene transfer in kleptoplastic sea slugs, Plakobranchus ocellatus.</title>
        <authorList>
            <person name="Maeda T."/>
            <person name="Takahashi S."/>
            <person name="Yoshida T."/>
            <person name="Shimamura S."/>
            <person name="Takaki Y."/>
            <person name="Nagai Y."/>
            <person name="Toyoda A."/>
            <person name="Suzuki Y."/>
            <person name="Arimoto A."/>
            <person name="Ishii H."/>
            <person name="Satoh N."/>
            <person name="Nishiyama T."/>
            <person name="Hasebe M."/>
            <person name="Maruyama T."/>
            <person name="Minagawa J."/>
            <person name="Obokata J."/>
            <person name="Shigenobu S."/>
        </authorList>
    </citation>
    <scope>NUCLEOTIDE SEQUENCE [LARGE SCALE GENOMIC DNA]</scope>
</reference>
<accession>A0AAV3XZ63</accession>
<keyword evidence="5" id="KW-0106">Calcium</keyword>
<dbReference type="SMART" id="SM00054">
    <property type="entry name" value="EFh"/>
    <property type="match status" value="4"/>
</dbReference>